<accession>A0A1J1HCS9</accession>
<feature type="compositionally biased region" description="Basic and acidic residues" evidence="1">
    <location>
        <begin position="48"/>
        <end position="58"/>
    </location>
</feature>
<evidence type="ECO:0000313" key="3">
    <source>
        <dbReference type="Proteomes" id="UP000220158"/>
    </source>
</evidence>
<evidence type="ECO:0000256" key="1">
    <source>
        <dbReference type="SAM" id="MobiDB-lite"/>
    </source>
</evidence>
<keyword evidence="3" id="KW-1185">Reference proteome</keyword>
<feature type="compositionally biased region" description="Low complexity" evidence="1">
    <location>
        <begin position="37"/>
        <end position="47"/>
    </location>
</feature>
<dbReference type="EMBL" id="LN835308">
    <property type="protein sequence ID" value="CRH03784.1"/>
    <property type="molecule type" value="Genomic_DNA"/>
</dbReference>
<dbReference type="VEuPathDB" id="PlasmoDB:PRELSG_1314300"/>
<name>A0A1J1HCS9_PLARL</name>
<dbReference type="GeneID" id="39738076"/>
<dbReference type="Proteomes" id="UP000220158">
    <property type="component" value="Chromosome 13"/>
</dbReference>
<proteinExistence type="predicted"/>
<evidence type="ECO:0000313" key="2">
    <source>
        <dbReference type="EMBL" id="CRH03784.1"/>
    </source>
</evidence>
<reference evidence="2 3" key="1">
    <citation type="submission" date="2015-04" db="EMBL/GenBank/DDBJ databases">
        <authorList>
            <consortium name="Pathogen Informatics"/>
        </authorList>
    </citation>
    <scope>NUCLEOTIDE SEQUENCE [LARGE SCALE GENOMIC DNA]</scope>
    <source>
        <strain evidence="2 3">SGS1</strain>
    </source>
</reference>
<organism evidence="2 3">
    <name type="scientific">Plasmodium relictum</name>
    <dbReference type="NCBI Taxonomy" id="85471"/>
    <lineage>
        <taxon>Eukaryota</taxon>
        <taxon>Sar</taxon>
        <taxon>Alveolata</taxon>
        <taxon>Apicomplexa</taxon>
        <taxon>Aconoidasida</taxon>
        <taxon>Haemosporida</taxon>
        <taxon>Plasmodiidae</taxon>
        <taxon>Plasmodium</taxon>
        <taxon>Plasmodium (Haemamoeba)</taxon>
    </lineage>
</organism>
<dbReference type="OMA" id="ENYYIGH"/>
<dbReference type="RefSeq" id="XP_028535791.1">
    <property type="nucleotide sequence ID" value="XM_028678669.1"/>
</dbReference>
<gene>
    <name evidence="2" type="ORF">PRELSG_1314300</name>
</gene>
<sequence>MFIKSILLKKVKYFSFAKNNSLRKNSNCILIKKYYSNQSNNSNNDNNNKTKNDRNNYAKENIYKKENNIKKEENNNTNLEEDINHMKNNYNYIINIYDKKNPNFIIDFVLNIYGEKYTKENKKRYINEFKNELNKHLQSKDSNISCNKNHITFVDTFAILYLCYIEKIYDLEFLSKLNEKFDELFKSKKEKEILNNDNINYLIMIFYYFSYLNIKNITLNNKIKNFIINNEVEPIIVYKYLESLSLINDDSNNITPIVQIIVETFYNYNNYLLLKILQFLHNLNYIDRDIFFLFTRKLNKNIYNENANLYELCMLSRIYALYKKENITFFNYLYEDLIKSITKYEDNVQNDENYDENELENSEKKEHEDFNRKDLEKIDKVINEDNSKNLNDNKDQKEIENSFIHEIENINRDNYFLFKNSLYNDGLNFYPFFINSKTTNKEFYKKKQKLNINFTNNEKENEDDNVYISKWNKMFFYEDYKIKDIKNEKFINYEDNKNEDEIIEINSNFLKENLYYEFSYEKLVNMFVNISYQLDNLKIDINKKDDATISNYDQIIEYKKKLLFIDNFYIGHIFHIVDSMLSLNIHHNCAYFNKLQKKILNIIKNNENYIIDNFDSNEIKSLLIFLVHTNKYYKETFIYCITHRMVDLYINGLCKPEILSIFLYNLLAFTKKKVVKKNRFNHNIRNTIYNSYSWLNDNKIFTRENNNISTLEKKEINNVYKNIKVKNHTLLQILSIHICKNVYFISLSTLASLLRSFSYLSFSNFNFYNVFIPLFLKHIENLKNVDILNITQAYNKQKISNKYFYYLLSKQYQNNYSNKLKNSEPKIKLIG</sequence>
<feature type="region of interest" description="Disordered" evidence="1">
    <location>
        <begin position="37"/>
        <end position="58"/>
    </location>
</feature>
<dbReference type="OrthoDB" id="361350at2759"/>
<dbReference type="KEGG" id="prel:PRELSG_1314300"/>
<protein>
    <submittedName>
        <fullName evidence="2">Uncharacterized protein</fullName>
    </submittedName>
</protein>
<dbReference type="AlphaFoldDB" id="A0A1J1HCS9"/>